<feature type="compositionally biased region" description="Polar residues" evidence="1">
    <location>
        <begin position="476"/>
        <end position="520"/>
    </location>
</feature>
<reference evidence="2 3" key="1">
    <citation type="journal article" date="2019" name="Mol. Biol. Evol.">
        <title>Blast fungal genomes show frequent chromosomal changes, gene gains and losses, and effector gene turnover.</title>
        <authorList>
            <person name="Gomez Luciano L.B."/>
            <person name="Jason Tsai I."/>
            <person name="Chuma I."/>
            <person name="Tosa Y."/>
            <person name="Chen Y.H."/>
            <person name="Li J.Y."/>
            <person name="Li M.Y."/>
            <person name="Jade Lu M.Y."/>
            <person name="Nakayashiki H."/>
            <person name="Li W.H."/>
        </authorList>
    </citation>
    <scope>NUCLEOTIDE SEQUENCE [LARGE SCALE GENOMIC DNA]</scope>
    <source>
        <strain evidence="2">MZ5-1-6</strain>
    </source>
</reference>
<proteinExistence type="predicted"/>
<gene>
    <name evidence="2" type="ORF">PoMZ_09860</name>
</gene>
<organism evidence="2 3">
    <name type="scientific">Pyricularia oryzae</name>
    <name type="common">Rice blast fungus</name>
    <name type="synonym">Magnaporthe oryzae</name>
    <dbReference type="NCBI Taxonomy" id="318829"/>
    <lineage>
        <taxon>Eukaryota</taxon>
        <taxon>Fungi</taxon>
        <taxon>Dikarya</taxon>
        <taxon>Ascomycota</taxon>
        <taxon>Pezizomycotina</taxon>
        <taxon>Sordariomycetes</taxon>
        <taxon>Sordariomycetidae</taxon>
        <taxon>Magnaporthales</taxon>
        <taxon>Pyriculariaceae</taxon>
        <taxon>Pyricularia</taxon>
    </lineage>
</organism>
<evidence type="ECO:0000313" key="2">
    <source>
        <dbReference type="EMBL" id="QBZ54166.1"/>
    </source>
</evidence>
<feature type="compositionally biased region" description="Low complexity" evidence="1">
    <location>
        <begin position="300"/>
        <end position="331"/>
    </location>
</feature>
<feature type="compositionally biased region" description="Basic and acidic residues" evidence="1">
    <location>
        <begin position="200"/>
        <end position="230"/>
    </location>
</feature>
<feature type="compositionally biased region" description="Polar residues" evidence="1">
    <location>
        <begin position="90"/>
        <end position="109"/>
    </location>
</feature>
<dbReference type="Proteomes" id="UP000294847">
    <property type="component" value="Chromosome 1"/>
</dbReference>
<protein>
    <submittedName>
        <fullName evidence="2">Uncharacterized protein</fullName>
    </submittedName>
</protein>
<feature type="region of interest" description="Disordered" evidence="1">
    <location>
        <begin position="1"/>
        <end position="601"/>
    </location>
</feature>
<feature type="compositionally biased region" description="Low complexity" evidence="1">
    <location>
        <begin position="260"/>
        <end position="277"/>
    </location>
</feature>
<feature type="compositionally biased region" description="Polar residues" evidence="1">
    <location>
        <begin position="68"/>
        <end position="83"/>
    </location>
</feature>
<dbReference type="AlphaFoldDB" id="A0A4P7N0V7"/>
<dbReference type="EMBL" id="CP034204">
    <property type="protein sequence ID" value="QBZ54166.1"/>
    <property type="molecule type" value="Genomic_DNA"/>
</dbReference>
<feature type="compositionally biased region" description="Polar residues" evidence="1">
    <location>
        <begin position="165"/>
        <end position="183"/>
    </location>
</feature>
<name>A0A4P7N0V7_PYROR</name>
<sequence length="746" mass="81351">MWDRFKGAVPQKLGGRSQQHQQHKQRPQLGLDKNAYAGGNGYSYSVQGGAPPPRPPREFEQPLHFYDNSASVIEQVPNQSQHRNYAYRNSGGSNRRPVSSIYSQPSPIHTSFAPASTAPPRRSYTFNDGDEISPPSSPEEITPRHGALPVPDISPIDEDDEVYNSKMSQQPSFAQSMRSNISSLRRERRQKMDAANSQLRESKSRDRMRLPEPKSTELSKRGYHGGEVRWDPATGELTSSEKGRPSQVKPAEYAKEFGDSPPRAAASAAPAISTSTPFGERVRRIAPPGFATGGAEKTLRAPAAQTPPRRTPSPMSSPTMYDPAASAFAAADRPEWKGGSGRSAIVKPVHDTPDVAPLKIPRKNAKRSLASPGATSSPVAAGLSNVMASPPASPAPETLQSPRETKRQMEPSSHPPPREEQEDEESNNPPENYPSPPQSDGQYRAPEDTVATSPNPMYPLSPDSTAPTSAVRRKPTPSQLSLHQQQNSISPTYSQSDPFNYSTYAATNTTPNAKSSTHKAGTSDEWAYLSPKSPEDTYDAAGAPQTPGDDYGHNDSPSRDGGVMGRTRPKLRDGGSGSTTPSSDDEPIKISLGGGQWANRDRKPLGMAAVSAKSSSGHDGGHARRNSMAGSIHKTLPPAPPETTAKDRVDQLNAQLRGLANRRLNLTRCIKQMTELMPTDNIMASAEVLRKREVERKKVEALKMELAEVQREEYDLGIKLHRAYKRIDRTGEYEPTTLWVRRVTGY</sequence>
<evidence type="ECO:0000256" key="1">
    <source>
        <dbReference type="SAM" id="MobiDB-lite"/>
    </source>
</evidence>
<evidence type="ECO:0000313" key="3">
    <source>
        <dbReference type="Proteomes" id="UP000294847"/>
    </source>
</evidence>
<dbReference type="PANTHER" id="PTHR42023:SF1">
    <property type="entry name" value="BHLH DOMAIN-CONTAINING PROTEIN"/>
    <property type="match status" value="1"/>
</dbReference>
<dbReference type="PANTHER" id="PTHR42023">
    <property type="entry name" value="BHLH DOMAIN-CONTAINING PROTEIN"/>
    <property type="match status" value="1"/>
</dbReference>
<accession>A0A4P7N0V7</accession>